<dbReference type="InterPro" id="IPR013783">
    <property type="entry name" value="Ig-like_fold"/>
</dbReference>
<keyword evidence="2" id="KW-0645">Protease</keyword>
<feature type="domain" description="Fibronectin type-III" evidence="1">
    <location>
        <begin position="111"/>
        <end position="200"/>
    </location>
</feature>
<dbReference type="InterPro" id="IPR003961">
    <property type="entry name" value="FN3_dom"/>
</dbReference>
<dbReference type="Gene3D" id="2.60.40.1120">
    <property type="entry name" value="Carboxypeptidase-like, regulatory domain"/>
    <property type="match status" value="1"/>
</dbReference>
<dbReference type="InterPro" id="IPR013784">
    <property type="entry name" value="Carb-bd-like_fold"/>
</dbReference>
<name>A0A367ZMX0_9BACT</name>
<accession>A0A367ZMX0</accession>
<dbReference type="SUPFAM" id="SSF51126">
    <property type="entry name" value="Pectin lyase-like"/>
    <property type="match status" value="1"/>
</dbReference>
<dbReference type="Proteomes" id="UP000252355">
    <property type="component" value="Unassembled WGS sequence"/>
</dbReference>
<dbReference type="Pfam" id="PF13620">
    <property type="entry name" value="CarboxypepD_reg"/>
    <property type="match status" value="1"/>
</dbReference>
<dbReference type="SUPFAM" id="SSF49452">
    <property type="entry name" value="Starch-binding domain-like"/>
    <property type="match status" value="1"/>
</dbReference>
<dbReference type="PROSITE" id="PS50853">
    <property type="entry name" value="FN3"/>
    <property type="match status" value="2"/>
</dbReference>
<dbReference type="GO" id="GO:0004180">
    <property type="term" value="F:carboxypeptidase activity"/>
    <property type="evidence" value="ECO:0007669"/>
    <property type="project" value="UniProtKB-KW"/>
</dbReference>
<gene>
    <name evidence="2" type="ORF">OZSIB_0030</name>
</gene>
<dbReference type="InterPro" id="IPR012334">
    <property type="entry name" value="Pectin_lyas_fold"/>
</dbReference>
<dbReference type="InterPro" id="IPR036116">
    <property type="entry name" value="FN3_sf"/>
</dbReference>
<evidence type="ECO:0000313" key="3">
    <source>
        <dbReference type="Proteomes" id="UP000252355"/>
    </source>
</evidence>
<keyword evidence="2" id="KW-0378">Hydrolase</keyword>
<dbReference type="AlphaFoldDB" id="A0A367ZMX0"/>
<comment type="caution">
    <text evidence="2">The sequence shown here is derived from an EMBL/GenBank/DDBJ whole genome shotgun (WGS) entry which is preliminary data.</text>
</comment>
<dbReference type="SUPFAM" id="SSF49265">
    <property type="entry name" value="Fibronectin type III"/>
    <property type="match status" value="1"/>
</dbReference>
<proteinExistence type="predicted"/>
<reference evidence="2 3" key="1">
    <citation type="submission" date="2018-05" db="EMBL/GenBank/DDBJ databases">
        <title>A metagenomic window into the 2 km-deep terrestrial subsurface aquifer revealed taxonomically and functionally diverse microbial community comprising novel uncultured bacterial lineages.</title>
        <authorList>
            <person name="Kadnikov V.V."/>
            <person name="Mardanov A.V."/>
            <person name="Beletsky A.V."/>
            <person name="Banks D."/>
            <person name="Pimenov N.V."/>
            <person name="Frank Y.A."/>
            <person name="Karnachuk O.V."/>
            <person name="Ravin N.V."/>
        </authorList>
    </citation>
    <scope>NUCLEOTIDE SEQUENCE [LARGE SCALE GENOMIC DNA]</scope>
    <source>
        <strain evidence="2">BY5</strain>
    </source>
</reference>
<sequence>MNHRRLLVMFALPLLLWGLQGCLSSSTPARGGLRGVVTDVAGKRLSGVRVTAGGASTFTDSAGAFALDDLEPQFYSVLAEKEGYESQSREVEVLSGTIVENLLFALLEKGALYGLTVTDVTSTGANVAFYTRNPSTGWLEYGPNTLYETSTPPTASGTMLHQFTLANLTPATTYHVRGRATDHKGRSLTGAGTTFTTAATARGNPPTGLTARKEPGVDAVVVSWAADTAADLAGYRLYRATSAGGPFTPVDAGPTRQTTYIDTAVTPGEKVYYRVTRVAGSGEESPPSPVVAFLLPGTTRVNLVWTPENNPYELTGDLWIRDANSLTITAGVVVKVAASDSWDADPASDRKVGIKVSGALIVQGEKTNPVTITSAAAHPAAGDWAGITFDALANLNTSRLTGLTLSFARDGVHGERGVPPITDSAFAFCSESGIECRAARTDVRLAGVTADSCTSGFLLASNTGVLVRVASCTALRCFYGIVSRDNGQSEIIGNKVQFWSVSGLDLGNTAGTALASRNVVAPGSNGTAVVLRGNDELRRNTLQGQVGVEIRGNARAIIRSNLILADQARNAIGVFYNGHALYVAASHTIDANDVWNLPSTDRRRYIDASGNPLTGIGNPWSLDPQLAGGNPFVEFPSLHFDYRPVGSNLKGKGYAGEDIGAYDVP</sequence>
<dbReference type="CDD" id="cd00063">
    <property type="entry name" value="FN3"/>
    <property type="match status" value="2"/>
</dbReference>
<dbReference type="SMART" id="SM00060">
    <property type="entry name" value="FN3"/>
    <property type="match status" value="2"/>
</dbReference>
<dbReference type="GO" id="GO:0030246">
    <property type="term" value="F:carbohydrate binding"/>
    <property type="evidence" value="ECO:0007669"/>
    <property type="project" value="InterPro"/>
</dbReference>
<dbReference type="EMBL" id="QOQW01000013">
    <property type="protein sequence ID" value="RCK79390.1"/>
    <property type="molecule type" value="Genomic_DNA"/>
</dbReference>
<evidence type="ECO:0000313" key="2">
    <source>
        <dbReference type="EMBL" id="RCK79390.1"/>
    </source>
</evidence>
<dbReference type="Gene3D" id="2.160.20.10">
    <property type="entry name" value="Single-stranded right-handed beta-helix, Pectin lyase-like"/>
    <property type="match status" value="1"/>
</dbReference>
<keyword evidence="2" id="KW-0121">Carboxypeptidase</keyword>
<dbReference type="Gene3D" id="2.60.40.10">
    <property type="entry name" value="Immunoglobulins"/>
    <property type="match status" value="2"/>
</dbReference>
<dbReference type="PROSITE" id="PS51257">
    <property type="entry name" value="PROKAR_LIPOPROTEIN"/>
    <property type="match status" value="1"/>
</dbReference>
<feature type="domain" description="Fibronectin type-III" evidence="1">
    <location>
        <begin position="205"/>
        <end position="298"/>
    </location>
</feature>
<dbReference type="InterPro" id="IPR011050">
    <property type="entry name" value="Pectin_lyase_fold/virulence"/>
</dbReference>
<organism evidence="2 3">
    <name type="scientific">Candidatus Ozemobacter sibiricus</name>
    <dbReference type="NCBI Taxonomy" id="2268124"/>
    <lineage>
        <taxon>Bacteria</taxon>
        <taxon>Candidatus Ozemobacteria</taxon>
        <taxon>Candidatus Ozemobacterales</taxon>
        <taxon>Candidatus Ozemobacteraceae</taxon>
        <taxon>Candidatus Ozemobacter</taxon>
    </lineage>
</organism>
<evidence type="ECO:0000259" key="1">
    <source>
        <dbReference type="PROSITE" id="PS50853"/>
    </source>
</evidence>
<protein>
    <submittedName>
        <fullName evidence="2">Carboxypeptidase regulatory-like domain protein</fullName>
    </submittedName>
</protein>